<dbReference type="InterPro" id="IPR050834">
    <property type="entry name" value="Glycosyltransf_2"/>
</dbReference>
<dbReference type="Proteomes" id="UP000006794">
    <property type="component" value="Chromosome"/>
</dbReference>
<evidence type="ECO:0000259" key="2">
    <source>
        <dbReference type="Pfam" id="PF00535"/>
    </source>
</evidence>
<protein>
    <submittedName>
        <fullName evidence="3">Glycosyl transferase family 2</fullName>
    </submittedName>
</protein>
<dbReference type="KEGG" id="hxa:Halxa_2341"/>
<dbReference type="HOGENOM" id="CLU_025996_19_2_2"/>
<evidence type="ECO:0000313" key="4">
    <source>
        <dbReference type="Proteomes" id="UP000006794"/>
    </source>
</evidence>
<reference evidence="3 4" key="1">
    <citation type="journal article" date="2012" name="Stand. Genomic Sci.">
        <title>Complete genome sequence of Halopiger xanaduensis type strain (SH-6(T)).</title>
        <authorList>
            <person name="Anderson I."/>
            <person name="Tindall B.J."/>
            <person name="Rohde M."/>
            <person name="Lucas S."/>
            <person name="Han J."/>
            <person name="Lapidus A."/>
            <person name="Cheng J.F."/>
            <person name="Goodwin L."/>
            <person name="Pitluck S."/>
            <person name="Peters L."/>
            <person name="Pati A."/>
            <person name="Mikhailova N."/>
            <person name="Pagani I."/>
            <person name="Teshima H."/>
            <person name="Han C."/>
            <person name="Tapia R."/>
            <person name="Land M."/>
            <person name="Woyke T."/>
            <person name="Klenk H.P."/>
            <person name="Kyrpides N."/>
            <person name="Ivanova N."/>
        </authorList>
    </citation>
    <scope>NUCLEOTIDE SEQUENCE [LARGE SCALE GENOMIC DNA]</scope>
    <source>
        <strain evidence="4">DSM 18323 / JCM 14033 / SH-6</strain>
    </source>
</reference>
<dbReference type="STRING" id="797210.Halxa_2341"/>
<evidence type="ECO:0000256" key="1">
    <source>
        <dbReference type="SAM" id="Phobius"/>
    </source>
</evidence>
<dbReference type="InterPro" id="IPR029044">
    <property type="entry name" value="Nucleotide-diphossugar_trans"/>
</dbReference>
<organism evidence="3 4">
    <name type="scientific">Halopiger xanaduensis (strain DSM 18323 / JCM 14033 / SH-6)</name>
    <dbReference type="NCBI Taxonomy" id="797210"/>
    <lineage>
        <taxon>Archaea</taxon>
        <taxon>Methanobacteriati</taxon>
        <taxon>Methanobacteriota</taxon>
        <taxon>Stenosarchaea group</taxon>
        <taxon>Halobacteria</taxon>
        <taxon>Halobacteriales</taxon>
        <taxon>Natrialbaceae</taxon>
        <taxon>Halopiger</taxon>
    </lineage>
</organism>
<dbReference type="EMBL" id="CP002839">
    <property type="protein sequence ID" value="AEH36963.1"/>
    <property type="molecule type" value="Genomic_DNA"/>
</dbReference>
<accession>F8DA41</accession>
<gene>
    <name evidence="3" type="ordered locus">Halxa_2341</name>
</gene>
<dbReference type="PANTHER" id="PTHR43685:SF2">
    <property type="entry name" value="GLYCOSYLTRANSFERASE 2-LIKE DOMAIN-CONTAINING PROTEIN"/>
    <property type="match status" value="1"/>
</dbReference>
<feature type="domain" description="Glycosyltransferase 2-like" evidence="2">
    <location>
        <begin position="4"/>
        <end position="168"/>
    </location>
</feature>
<keyword evidence="3" id="KW-0808">Transferase</keyword>
<dbReference type="NCBIfam" id="NF041394">
    <property type="entry name" value="GtaseAglG_Halo"/>
    <property type="match status" value="1"/>
</dbReference>
<dbReference type="InterPro" id="IPR053553">
    <property type="entry name" value="GDP_glucuronosyltransferase"/>
</dbReference>
<sequence length="306" mass="34575">MDVSVVLCTYDTDAYDDFCEAATSVLEQTYDDVELVVVVDGTDAVHERVLEDFGDRDDVVVHCNDKNMGLLASRNRGAELATGDVVAFIDDDAVADEQWLESLVDAYEEKNAIAAGGKMTPRWTADHPDFLPEEFYWLVGVTHRGFADGPGEVRNTFGSNISFRRDVFLNLEGFDTDIGGRKGDKNLQGGETELCARMQRKYGRGVWYVPEAEVEHKVFRYRTDPTWLLERAFWQGYSKRAMETLVPDSSNEESEFLGKLLLKYVPERTRRLTDDPSIGRATRLLALFVFTAVVGVGYLYGVVRYR</sequence>
<dbReference type="RefSeq" id="WP_013879855.1">
    <property type="nucleotide sequence ID" value="NC_015666.1"/>
</dbReference>
<dbReference type="InterPro" id="IPR001173">
    <property type="entry name" value="Glyco_trans_2-like"/>
</dbReference>
<evidence type="ECO:0000313" key="3">
    <source>
        <dbReference type="EMBL" id="AEH36963.1"/>
    </source>
</evidence>
<dbReference type="PANTHER" id="PTHR43685">
    <property type="entry name" value="GLYCOSYLTRANSFERASE"/>
    <property type="match status" value="1"/>
</dbReference>
<keyword evidence="1" id="KW-0472">Membrane</keyword>
<keyword evidence="1" id="KW-0812">Transmembrane</keyword>
<name>F8DA41_HALXS</name>
<dbReference type="Pfam" id="PF00535">
    <property type="entry name" value="Glycos_transf_2"/>
    <property type="match status" value="1"/>
</dbReference>
<dbReference type="GeneID" id="10797300"/>
<proteinExistence type="predicted"/>
<keyword evidence="1" id="KW-1133">Transmembrane helix</keyword>
<dbReference type="eggNOG" id="arCOG01387">
    <property type="taxonomic scope" value="Archaea"/>
</dbReference>
<dbReference type="Gene3D" id="3.90.550.10">
    <property type="entry name" value="Spore Coat Polysaccharide Biosynthesis Protein SpsA, Chain A"/>
    <property type="match status" value="1"/>
</dbReference>
<keyword evidence="4" id="KW-1185">Reference proteome</keyword>
<dbReference type="OrthoDB" id="324632at2157"/>
<dbReference type="AlphaFoldDB" id="F8DA41"/>
<dbReference type="SUPFAM" id="SSF53448">
    <property type="entry name" value="Nucleotide-diphospho-sugar transferases"/>
    <property type="match status" value="1"/>
</dbReference>
<dbReference type="GO" id="GO:0016740">
    <property type="term" value="F:transferase activity"/>
    <property type="evidence" value="ECO:0007669"/>
    <property type="project" value="UniProtKB-KW"/>
</dbReference>
<feature type="transmembrane region" description="Helical" evidence="1">
    <location>
        <begin position="284"/>
        <end position="303"/>
    </location>
</feature>